<feature type="region of interest" description="Disordered" evidence="1">
    <location>
        <begin position="277"/>
        <end position="306"/>
    </location>
</feature>
<feature type="compositionally biased region" description="Basic and acidic residues" evidence="1">
    <location>
        <begin position="293"/>
        <end position="306"/>
    </location>
</feature>
<dbReference type="Pfam" id="PF06283">
    <property type="entry name" value="ThuA"/>
    <property type="match status" value="1"/>
</dbReference>
<protein>
    <submittedName>
        <fullName evidence="3">Trehalose utilization</fullName>
    </submittedName>
</protein>
<dbReference type="EMBL" id="CP036281">
    <property type="protein sequence ID" value="QDU80454.1"/>
    <property type="molecule type" value="Genomic_DNA"/>
</dbReference>
<dbReference type="InterPro" id="IPR029010">
    <property type="entry name" value="ThuA-like"/>
</dbReference>
<accession>A0A518CMM7</accession>
<organism evidence="3 4">
    <name type="scientific">Polystyrenella longa</name>
    <dbReference type="NCBI Taxonomy" id="2528007"/>
    <lineage>
        <taxon>Bacteria</taxon>
        <taxon>Pseudomonadati</taxon>
        <taxon>Planctomycetota</taxon>
        <taxon>Planctomycetia</taxon>
        <taxon>Planctomycetales</taxon>
        <taxon>Planctomycetaceae</taxon>
        <taxon>Polystyrenella</taxon>
    </lineage>
</organism>
<evidence type="ECO:0000256" key="1">
    <source>
        <dbReference type="SAM" id="MobiDB-lite"/>
    </source>
</evidence>
<evidence type="ECO:0000259" key="2">
    <source>
        <dbReference type="Pfam" id="PF06283"/>
    </source>
</evidence>
<name>A0A518CMM7_9PLAN</name>
<dbReference type="Gene3D" id="3.40.50.880">
    <property type="match status" value="1"/>
</dbReference>
<proteinExistence type="predicted"/>
<dbReference type="Proteomes" id="UP000317178">
    <property type="component" value="Chromosome"/>
</dbReference>
<reference evidence="3 4" key="1">
    <citation type="submission" date="2019-02" db="EMBL/GenBank/DDBJ databases">
        <title>Deep-cultivation of Planctomycetes and their phenomic and genomic characterization uncovers novel biology.</title>
        <authorList>
            <person name="Wiegand S."/>
            <person name="Jogler M."/>
            <person name="Boedeker C."/>
            <person name="Pinto D."/>
            <person name="Vollmers J."/>
            <person name="Rivas-Marin E."/>
            <person name="Kohn T."/>
            <person name="Peeters S.H."/>
            <person name="Heuer A."/>
            <person name="Rast P."/>
            <person name="Oberbeckmann S."/>
            <person name="Bunk B."/>
            <person name="Jeske O."/>
            <person name="Meyerdierks A."/>
            <person name="Storesund J.E."/>
            <person name="Kallscheuer N."/>
            <person name="Luecker S."/>
            <person name="Lage O.M."/>
            <person name="Pohl T."/>
            <person name="Merkel B.J."/>
            <person name="Hornburger P."/>
            <person name="Mueller R.-W."/>
            <person name="Bruemmer F."/>
            <person name="Labrenz M."/>
            <person name="Spormann A.M."/>
            <person name="Op den Camp H."/>
            <person name="Overmann J."/>
            <person name="Amann R."/>
            <person name="Jetten M.S.M."/>
            <person name="Mascher T."/>
            <person name="Medema M.H."/>
            <person name="Devos D.P."/>
            <person name="Kaster A.-K."/>
            <person name="Ovreas L."/>
            <person name="Rohde M."/>
            <person name="Galperin M.Y."/>
            <person name="Jogler C."/>
        </authorList>
    </citation>
    <scope>NUCLEOTIDE SEQUENCE [LARGE SCALE GENOMIC DNA]</scope>
    <source>
        <strain evidence="3 4">Pla110</strain>
    </source>
</reference>
<dbReference type="SUPFAM" id="SSF52317">
    <property type="entry name" value="Class I glutamine amidotransferase-like"/>
    <property type="match status" value="1"/>
</dbReference>
<dbReference type="PANTHER" id="PTHR40469:SF2">
    <property type="entry name" value="GALACTOSE-BINDING DOMAIN-LIKE SUPERFAMILY PROTEIN"/>
    <property type="match status" value="1"/>
</dbReference>
<gene>
    <name evidence="3" type="ORF">Pla110_21840</name>
</gene>
<feature type="domain" description="ThuA-like" evidence="2">
    <location>
        <begin position="52"/>
        <end position="275"/>
    </location>
</feature>
<evidence type="ECO:0000313" key="3">
    <source>
        <dbReference type="EMBL" id="QDU80454.1"/>
    </source>
</evidence>
<dbReference type="InterPro" id="IPR029062">
    <property type="entry name" value="Class_I_gatase-like"/>
</dbReference>
<sequence length="306" mass="34661">MFIENLLSPAIILLKPLLEITMQRWLTHFLMIGLICGGMSLSETLHAAEKVKILMVTQSAGFVHGSVNRKEKTLSPSEIAMTQLAQQTGEFEVHCTQDSAADFTKENLQNYDLVMFYTTGNLPIAEEDLEYFFNEWLPTKGHGVIGIHSATDTFHEYEPFWDMIGGTFNGHPWTSNGKVTLSVNDTKNPMMKSFGEEYVIQDEIYQYKNWQPEKVRVLLSINMAKSKVKRPYMVPVAWIKDYGEGRVYVNNLGHREETWSNPDFLKSIQEGIKWTSGQIEADATPNPEVSAELEAKAKKDTKAAAE</sequence>
<dbReference type="PANTHER" id="PTHR40469">
    <property type="entry name" value="SECRETED GLYCOSYL HYDROLASE"/>
    <property type="match status" value="1"/>
</dbReference>
<dbReference type="KEGG" id="plon:Pla110_21840"/>
<keyword evidence="4" id="KW-1185">Reference proteome</keyword>
<evidence type="ECO:0000313" key="4">
    <source>
        <dbReference type="Proteomes" id="UP000317178"/>
    </source>
</evidence>
<dbReference type="AlphaFoldDB" id="A0A518CMM7"/>